<dbReference type="Gene3D" id="3.90.550.10">
    <property type="entry name" value="Spore Coat Polysaccharide Biosynthesis Protein SpsA, Chain A"/>
    <property type="match status" value="1"/>
</dbReference>
<proteinExistence type="predicted"/>
<dbReference type="Pfam" id="PF00483">
    <property type="entry name" value="NTP_transferase"/>
    <property type="match status" value="1"/>
</dbReference>
<evidence type="ECO:0000259" key="1">
    <source>
        <dbReference type="Pfam" id="PF00483"/>
    </source>
</evidence>
<dbReference type="GO" id="GO:0016779">
    <property type="term" value="F:nucleotidyltransferase activity"/>
    <property type="evidence" value="ECO:0007669"/>
    <property type="project" value="UniProtKB-KW"/>
</dbReference>
<dbReference type="CDD" id="cd04181">
    <property type="entry name" value="NTP_transferase"/>
    <property type="match status" value="1"/>
</dbReference>
<reference evidence="3" key="1">
    <citation type="submission" date="2019-11" db="EMBL/GenBank/DDBJ databases">
        <title>Genome sequence of Heliorestis convoluta strain HH, an alkaliphilic and minimalistic phototrophic bacterium from a soda lake in Egypt.</title>
        <authorList>
            <person name="Dewey E.D."/>
            <person name="Stokes L.M."/>
            <person name="Burchell B.M."/>
            <person name="Shaffer K.N."/>
            <person name="Huntington A.M."/>
            <person name="Baker J.M."/>
            <person name="Nadendla S."/>
            <person name="Giglio M.G."/>
            <person name="Touchman J.W."/>
            <person name="Blankenship R.E."/>
            <person name="Madigan M.T."/>
            <person name="Sattley W.M."/>
        </authorList>
    </citation>
    <scope>NUCLEOTIDE SEQUENCE [LARGE SCALE GENOMIC DNA]</scope>
    <source>
        <strain evidence="3">HH</strain>
    </source>
</reference>
<dbReference type="InterPro" id="IPR029044">
    <property type="entry name" value="Nucleotide-diphossugar_trans"/>
</dbReference>
<feature type="domain" description="Nucleotidyl transferase" evidence="1">
    <location>
        <begin position="2"/>
        <end position="231"/>
    </location>
</feature>
<dbReference type="EMBL" id="CP045875">
    <property type="protein sequence ID" value="QGG46937.1"/>
    <property type="molecule type" value="Genomic_DNA"/>
</dbReference>
<keyword evidence="2" id="KW-0808">Transferase</keyword>
<name>A0A5Q2MWY3_9FIRM</name>
<dbReference type="InterPro" id="IPR050486">
    <property type="entry name" value="Mannose-1P_guanyltransferase"/>
</dbReference>
<accession>A0A5Q2MWY3</accession>
<dbReference type="AlphaFoldDB" id="A0A5Q2MWY3"/>
<evidence type="ECO:0000313" key="3">
    <source>
        <dbReference type="Proteomes" id="UP000366051"/>
    </source>
</evidence>
<keyword evidence="2" id="KW-0548">Nucleotidyltransferase</keyword>
<dbReference type="KEGG" id="hcv:FTV88_0760"/>
<dbReference type="OrthoDB" id="9803871at2"/>
<dbReference type="InterPro" id="IPR005835">
    <property type="entry name" value="NTP_transferase_dom"/>
</dbReference>
<gene>
    <name evidence="2" type="ORF">FTV88_0760</name>
</gene>
<dbReference type="PANTHER" id="PTHR22572">
    <property type="entry name" value="SUGAR-1-PHOSPHATE GUANYL TRANSFERASE"/>
    <property type="match status" value="1"/>
</dbReference>
<sequence length="243" mass="27479">MKAVIMAGGLGTRLRPLTDNMPKPMVPIHGRPAMEYAVMLLKKHGITDIAVTLHYHPKMIKNYFGDGSRFGVRFSYFVETEPLGTAGSVKQAQDFLDETFLVISGDGITDIHLGKVIEFHQERNSLATMALTQVDDPTQFGIVITDDQGQINRFIEKPKKEEIFSNTVNTGIYALEPEVFSHIPDGFYDFSKELFPSLMRKKLPFFGLPVKGYWRDIGTIDQYHQVQVDIKNGQLGNYYQEAI</sequence>
<dbReference type="EC" id="2.7.7.-" evidence="2"/>
<evidence type="ECO:0000313" key="2">
    <source>
        <dbReference type="EMBL" id="QGG46937.1"/>
    </source>
</evidence>
<organism evidence="2 3">
    <name type="scientific">Heliorestis convoluta</name>
    <dbReference type="NCBI Taxonomy" id="356322"/>
    <lineage>
        <taxon>Bacteria</taxon>
        <taxon>Bacillati</taxon>
        <taxon>Bacillota</taxon>
        <taxon>Clostridia</taxon>
        <taxon>Eubacteriales</taxon>
        <taxon>Heliobacteriaceae</taxon>
        <taxon>Heliorestis</taxon>
    </lineage>
</organism>
<dbReference type="SUPFAM" id="SSF53448">
    <property type="entry name" value="Nucleotide-diphospho-sugar transferases"/>
    <property type="match status" value="1"/>
</dbReference>
<dbReference type="RefSeq" id="WP_153724419.1">
    <property type="nucleotide sequence ID" value="NZ_CP045875.1"/>
</dbReference>
<keyword evidence="3" id="KW-1185">Reference proteome</keyword>
<protein>
    <submittedName>
        <fullName evidence="2">Nucleotidyltransferase family protein</fullName>
        <ecNumber evidence="2">2.7.7.-</ecNumber>
    </submittedName>
</protein>
<dbReference type="Proteomes" id="UP000366051">
    <property type="component" value="Chromosome"/>
</dbReference>